<evidence type="ECO:0000256" key="1">
    <source>
        <dbReference type="ARBA" id="ARBA00005695"/>
    </source>
</evidence>
<dbReference type="SUPFAM" id="SSF53850">
    <property type="entry name" value="Periplasmic binding protein-like II"/>
    <property type="match status" value="1"/>
</dbReference>
<dbReference type="Gene3D" id="3.10.105.10">
    <property type="entry name" value="Dipeptide-binding Protein, Domain 3"/>
    <property type="match status" value="1"/>
</dbReference>
<evidence type="ECO:0000256" key="6">
    <source>
        <dbReference type="PROSITE-ProRule" id="PRU10141"/>
    </source>
</evidence>
<dbReference type="CDD" id="cd14014">
    <property type="entry name" value="STKc_PknB_like"/>
    <property type="match status" value="1"/>
</dbReference>
<dbReference type="SUPFAM" id="SSF56112">
    <property type="entry name" value="Protein kinase-like (PK-like)"/>
    <property type="match status" value="1"/>
</dbReference>
<comment type="caution">
    <text evidence="9">The sequence shown here is derived from an EMBL/GenBank/DDBJ whole genome shotgun (WGS) entry which is preliminary data.</text>
</comment>
<evidence type="ECO:0000259" key="8">
    <source>
        <dbReference type="PROSITE" id="PS50011"/>
    </source>
</evidence>
<dbReference type="InterPro" id="IPR000719">
    <property type="entry name" value="Prot_kinase_dom"/>
</dbReference>
<dbReference type="InterPro" id="IPR008271">
    <property type="entry name" value="Ser/Thr_kinase_AS"/>
</dbReference>
<dbReference type="EMBL" id="JAVREO010000020">
    <property type="protein sequence ID" value="MDT0269809.1"/>
    <property type="molecule type" value="Genomic_DNA"/>
</dbReference>
<feature type="binding site" evidence="6">
    <location>
        <position position="46"/>
    </location>
    <ligand>
        <name>ATP</name>
        <dbReference type="ChEBI" id="CHEBI:30616"/>
    </ligand>
</feature>
<dbReference type="Gene3D" id="1.10.510.10">
    <property type="entry name" value="Transferase(Phosphotransferase) domain 1"/>
    <property type="match status" value="1"/>
</dbReference>
<gene>
    <name evidence="9" type="ORF">RM844_26340</name>
</gene>
<dbReference type="PROSITE" id="PS00107">
    <property type="entry name" value="PROTEIN_KINASE_ATP"/>
    <property type="match status" value="1"/>
</dbReference>
<protein>
    <submittedName>
        <fullName evidence="9">ABC transporter substrate-binding protein</fullName>
    </submittedName>
</protein>
<evidence type="ECO:0000256" key="4">
    <source>
        <dbReference type="ARBA" id="ARBA00022741"/>
    </source>
</evidence>
<dbReference type="Gene3D" id="3.30.200.20">
    <property type="entry name" value="Phosphorylase Kinase, domain 1"/>
    <property type="match status" value="1"/>
</dbReference>
<keyword evidence="10" id="KW-1185">Reference proteome</keyword>
<accession>A0ABU2JZ59</accession>
<evidence type="ECO:0000256" key="3">
    <source>
        <dbReference type="ARBA" id="ARBA00022729"/>
    </source>
</evidence>
<dbReference type="SMART" id="SM00220">
    <property type="entry name" value="S_TKc"/>
    <property type="match status" value="1"/>
</dbReference>
<feature type="compositionally biased region" description="Pro residues" evidence="7">
    <location>
        <begin position="323"/>
        <end position="337"/>
    </location>
</feature>
<sequence>MSGFEELDASDPPRIGRYHLLARLGAGGMGRVYLARSPGGRAVAVKVVRPELAGDPGFRARFAREVAAARRVNSFFTAGVVDSDTDGDPAWLATAYVPGLSLADALGRHGPWPRGSVSALGAALGEALEAIHAAGVVHRDLKPSNVLIAADGPRLIDFGISVAVESASALTQTGTVVGTPGFMAPEQVRGERVGPAADVFALGAVLAYAASGQGPFGSGPSHVVNFRAVYEAPRLDGLPVELRELVASCLAKEAEDRPSVPVLMERLAGAAGAESASWQGIAEPAWLPAPLAETVRSHGRRPLPAKPPTPPPPAGPAATEAGPEPPAGPTSPPAGDPPDPRGAHLPTAPARPLAPPVAGLGAPPAPAGPGRRRPAPLVPLGAALLAALVGLVYFLLPTDGDGENDRAGGAGQADGGDGAKGDGGDGSGGSQPADADGTFVFGAAGPPVSLDPSLASDGESFRVGRQVFETLLTHEPGGTELVGGLAETWEVNEAGTEWTFHLRDGVVFHDGTALTGEAVCRNFDRWYHWSGGYQETTLSYYWQSVFGGFAENEDTGVPNSTYAGCAAPDELTAVIAVSRPTADLPGGFSLAAFGIHSPASLERIASQRVTGSGADLTYPEYSQEPGLLAGTGPFYPTAWDHDAGEVVLERFDAYWGEPAGVRELVFRSIPDEEGRRLALLAGDVHGYDLVAPDDARTLREDGFQLPTRDVFNIFYLGFTQGRNPALAEPAVRRAIAHAVDREGLVEAELPAGSVAATQFVPETVDGYSLDVPTYGHDPVTARALLAEAGQEDLTLEFCYPTDVSRPYMPDPEAIHQRLSADLEAVGIRVESVPLVWNPSYLETVLAGDCDLRLMGWTGDYNDGYHYLGPLFHGYSAEWGLRNEELFALLDRAAAEPDPAARAGLAREINELVMELLPGVPISSSPPTIAFSPDVTPPTVSPLSQEHFAEVSLTREG</sequence>
<feature type="domain" description="Protein kinase" evidence="8">
    <location>
        <begin position="18"/>
        <end position="287"/>
    </location>
</feature>
<feature type="region of interest" description="Disordered" evidence="7">
    <location>
        <begin position="404"/>
        <end position="442"/>
    </location>
</feature>
<dbReference type="PROSITE" id="PS00108">
    <property type="entry name" value="PROTEIN_KINASE_ST"/>
    <property type="match status" value="1"/>
</dbReference>
<dbReference type="InterPro" id="IPR011009">
    <property type="entry name" value="Kinase-like_dom_sf"/>
</dbReference>
<keyword evidence="5 6" id="KW-0067">ATP-binding</keyword>
<keyword evidence="2" id="KW-0813">Transport</keyword>
<evidence type="ECO:0000313" key="10">
    <source>
        <dbReference type="Proteomes" id="UP001183410"/>
    </source>
</evidence>
<reference evidence="10" key="1">
    <citation type="submission" date="2023-07" db="EMBL/GenBank/DDBJ databases">
        <title>30 novel species of actinomycetes from the DSMZ collection.</title>
        <authorList>
            <person name="Nouioui I."/>
        </authorList>
    </citation>
    <scope>NUCLEOTIDE SEQUENCE [LARGE SCALE GENOMIC DNA]</scope>
    <source>
        <strain evidence="10">DSM 44915</strain>
    </source>
</reference>
<dbReference type="RefSeq" id="WP_311669892.1">
    <property type="nucleotide sequence ID" value="NZ_JAVREO010000020.1"/>
</dbReference>
<keyword evidence="4 6" id="KW-0547">Nucleotide-binding</keyword>
<dbReference type="InterPro" id="IPR000914">
    <property type="entry name" value="SBP_5_dom"/>
</dbReference>
<evidence type="ECO:0000256" key="7">
    <source>
        <dbReference type="SAM" id="MobiDB-lite"/>
    </source>
</evidence>
<dbReference type="InterPro" id="IPR017441">
    <property type="entry name" value="Protein_kinase_ATP_BS"/>
</dbReference>
<comment type="similarity">
    <text evidence="1">Belongs to the bacterial solute-binding protein 5 family.</text>
</comment>
<dbReference type="Proteomes" id="UP001183410">
    <property type="component" value="Unassembled WGS sequence"/>
</dbReference>
<dbReference type="Pfam" id="PF00069">
    <property type="entry name" value="Pkinase"/>
    <property type="match status" value="1"/>
</dbReference>
<dbReference type="PANTHER" id="PTHR30290">
    <property type="entry name" value="PERIPLASMIC BINDING COMPONENT OF ABC TRANSPORTER"/>
    <property type="match status" value="1"/>
</dbReference>
<evidence type="ECO:0000256" key="2">
    <source>
        <dbReference type="ARBA" id="ARBA00022448"/>
    </source>
</evidence>
<keyword evidence="3" id="KW-0732">Signal</keyword>
<feature type="region of interest" description="Disordered" evidence="7">
    <location>
        <begin position="296"/>
        <end position="372"/>
    </location>
</feature>
<dbReference type="PROSITE" id="PS50011">
    <property type="entry name" value="PROTEIN_KINASE_DOM"/>
    <property type="match status" value="1"/>
</dbReference>
<dbReference type="Pfam" id="PF00496">
    <property type="entry name" value="SBP_bac_5"/>
    <property type="match status" value="1"/>
</dbReference>
<evidence type="ECO:0000313" key="9">
    <source>
        <dbReference type="EMBL" id="MDT0269809.1"/>
    </source>
</evidence>
<proteinExistence type="inferred from homology"/>
<evidence type="ECO:0000256" key="5">
    <source>
        <dbReference type="ARBA" id="ARBA00022840"/>
    </source>
</evidence>
<dbReference type="Gene3D" id="3.40.190.10">
    <property type="entry name" value="Periplasmic binding protein-like II"/>
    <property type="match status" value="1"/>
</dbReference>
<dbReference type="Gene3D" id="3.90.76.10">
    <property type="entry name" value="Dipeptide-binding Protein, Domain 1"/>
    <property type="match status" value="1"/>
</dbReference>
<dbReference type="CDD" id="cd08493">
    <property type="entry name" value="PBP2_DppA_like"/>
    <property type="match status" value="1"/>
</dbReference>
<dbReference type="PANTHER" id="PTHR30290:SF9">
    <property type="entry name" value="OLIGOPEPTIDE-BINDING PROTEIN APPA"/>
    <property type="match status" value="1"/>
</dbReference>
<organism evidence="9 10">
    <name type="scientific">Streptomyces chisholmiae</name>
    <dbReference type="NCBI Taxonomy" id="3075540"/>
    <lineage>
        <taxon>Bacteria</taxon>
        <taxon>Bacillati</taxon>
        <taxon>Actinomycetota</taxon>
        <taxon>Actinomycetes</taxon>
        <taxon>Kitasatosporales</taxon>
        <taxon>Streptomycetaceae</taxon>
        <taxon>Streptomyces</taxon>
    </lineage>
</organism>
<feature type="compositionally biased region" description="Pro residues" evidence="7">
    <location>
        <begin position="304"/>
        <end position="315"/>
    </location>
</feature>
<name>A0ABU2JZ59_9ACTN</name>
<feature type="compositionally biased region" description="Low complexity" evidence="7">
    <location>
        <begin position="343"/>
        <end position="362"/>
    </location>
</feature>
<dbReference type="InterPro" id="IPR039424">
    <property type="entry name" value="SBP_5"/>
</dbReference>